<evidence type="ECO:0000313" key="8">
    <source>
        <dbReference type="EMBL" id="SOQ59648.1"/>
    </source>
</evidence>
<reference evidence="8" key="1">
    <citation type="submission" date="2016-07" db="EMBL/GenBank/DDBJ databases">
        <authorList>
            <person name="Bretaudeau A."/>
        </authorList>
    </citation>
    <scope>NUCLEOTIDE SEQUENCE</scope>
    <source>
        <strain evidence="8">Rice</strain>
        <tissue evidence="8">Whole body</tissue>
    </source>
</reference>
<sequence length="208" mass="23403">MPQCSIIGCGTKTASKPPDVTLHRLPIIEPSRSAWLEIIGVENIDTGRKYIFVCSLHFEDSCFNRTMNIVKLRDGALPSQTLLPPTRPKVSGMLFERDENEVATLDYVYIKSEAIPLEHSTPEHSPSIYSNQDPLARPVNENKHGTISGFISKDGVTDISGHALHIINKLKEKIQKQAKQIKRLNEKVRRQGKRIADLKTTKLKQKVI</sequence>
<dbReference type="InterPro" id="IPR006612">
    <property type="entry name" value="THAP_Znf"/>
</dbReference>
<keyword evidence="4 5" id="KW-0238">DNA-binding</keyword>
<name>A0A2H1X329_SPOFR</name>
<dbReference type="Pfam" id="PF05485">
    <property type="entry name" value="THAP"/>
    <property type="match status" value="1"/>
</dbReference>
<proteinExistence type="predicted"/>
<gene>
    <name evidence="8" type="ORF">SFRICE_000072</name>
</gene>
<keyword evidence="2 5" id="KW-0863">Zinc-finger</keyword>
<organism evidence="8">
    <name type="scientific">Spodoptera frugiperda</name>
    <name type="common">Fall armyworm</name>
    <dbReference type="NCBI Taxonomy" id="7108"/>
    <lineage>
        <taxon>Eukaryota</taxon>
        <taxon>Metazoa</taxon>
        <taxon>Ecdysozoa</taxon>
        <taxon>Arthropoda</taxon>
        <taxon>Hexapoda</taxon>
        <taxon>Insecta</taxon>
        <taxon>Pterygota</taxon>
        <taxon>Neoptera</taxon>
        <taxon>Endopterygota</taxon>
        <taxon>Lepidoptera</taxon>
        <taxon>Glossata</taxon>
        <taxon>Ditrysia</taxon>
        <taxon>Noctuoidea</taxon>
        <taxon>Noctuidae</taxon>
        <taxon>Amphipyrinae</taxon>
        <taxon>Spodoptera</taxon>
    </lineage>
</organism>
<evidence type="ECO:0000256" key="4">
    <source>
        <dbReference type="ARBA" id="ARBA00023125"/>
    </source>
</evidence>
<keyword evidence="6" id="KW-0175">Coiled coil</keyword>
<evidence type="ECO:0000256" key="3">
    <source>
        <dbReference type="ARBA" id="ARBA00022833"/>
    </source>
</evidence>
<dbReference type="PANTHER" id="PTHR47696:SF1">
    <property type="entry name" value="THAP DOMAIN-CONTAINING PROTEIN 2"/>
    <property type="match status" value="1"/>
</dbReference>
<dbReference type="GO" id="GO:0008270">
    <property type="term" value="F:zinc ion binding"/>
    <property type="evidence" value="ECO:0007669"/>
    <property type="project" value="UniProtKB-KW"/>
</dbReference>
<evidence type="ECO:0000256" key="1">
    <source>
        <dbReference type="ARBA" id="ARBA00022723"/>
    </source>
</evidence>
<dbReference type="InterPro" id="IPR038441">
    <property type="entry name" value="THAP_Znf_sf"/>
</dbReference>
<protein>
    <submittedName>
        <fullName evidence="8">SFRICE_000072</fullName>
    </submittedName>
</protein>
<dbReference type="SMART" id="SM00980">
    <property type="entry name" value="THAP"/>
    <property type="match status" value="1"/>
</dbReference>
<dbReference type="GO" id="GO:0003677">
    <property type="term" value="F:DNA binding"/>
    <property type="evidence" value="ECO:0007669"/>
    <property type="project" value="UniProtKB-UniRule"/>
</dbReference>
<feature type="domain" description="THAP-type" evidence="7">
    <location>
        <begin position="1"/>
        <end position="81"/>
    </location>
</feature>
<evidence type="ECO:0000256" key="2">
    <source>
        <dbReference type="ARBA" id="ARBA00022771"/>
    </source>
</evidence>
<dbReference type="AlphaFoldDB" id="A0A2H1X329"/>
<evidence type="ECO:0000256" key="5">
    <source>
        <dbReference type="PROSITE-ProRule" id="PRU00309"/>
    </source>
</evidence>
<evidence type="ECO:0000256" key="6">
    <source>
        <dbReference type="SAM" id="Coils"/>
    </source>
</evidence>
<dbReference type="PROSITE" id="PS50950">
    <property type="entry name" value="ZF_THAP"/>
    <property type="match status" value="1"/>
</dbReference>
<accession>A0A2H1X329</accession>
<evidence type="ECO:0000259" key="7">
    <source>
        <dbReference type="PROSITE" id="PS50950"/>
    </source>
</evidence>
<dbReference type="EMBL" id="ODYU01013029">
    <property type="protein sequence ID" value="SOQ59648.1"/>
    <property type="molecule type" value="Genomic_DNA"/>
</dbReference>
<keyword evidence="1" id="KW-0479">Metal-binding</keyword>
<dbReference type="InterPro" id="IPR026521">
    <property type="entry name" value="THAP2"/>
</dbReference>
<keyword evidence="3" id="KW-0862">Zinc</keyword>
<dbReference type="SMART" id="SM00692">
    <property type="entry name" value="DM3"/>
    <property type="match status" value="1"/>
</dbReference>
<dbReference type="SUPFAM" id="SSF57716">
    <property type="entry name" value="Glucocorticoid receptor-like (DNA-binding domain)"/>
    <property type="match status" value="1"/>
</dbReference>
<dbReference type="Gene3D" id="6.20.210.20">
    <property type="entry name" value="THAP domain"/>
    <property type="match status" value="1"/>
</dbReference>
<feature type="coiled-coil region" evidence="6">
    <location>
        <begin position="167"/>
        <end position="201"/>
    </location>
</feature>
<dbReference type="PANTHER" id="PTHR47696">
    <property type="entry name" value="THAP DOMAIN-CONTAINING PROTEIN 2"/>
    <property type="match status" value="1"/>
</dbReference>